<sequence>MAPSLSSTWTQFFPPKPKFSESDVPDLSDKTFIVTGANTGLGKQLARALYSKNAKVYLTTRTQAKAEAAIQDIQTSVRNSSGALSFIELDLSDLSSIKASAEKFLHAESQLHGIFHNAGYMGPEGDMEKTKQGYEMHIGVNCLGTFLFNKLLTPILLSTAKSRSKATDSVRVVFMSSFAAEMFAEKDVAIQMSNLDYHVEKPGKYRYGVSKAGNWAYAVELSKRYKEQGVFGVPLNPGNLQSDLFRHQSFFFKLFTGPFNYPVINGVKAQLWAGFSPEITVKTAGHYVGPFGRFIPFRSDLEAGAAKETDEGGNGTTASFWDWSEEQVKQYL</sequence>
<protein>
    <submittedName>
        <fullName evidence="1">Uncharacterized protein</fullName>
    </submittedName>
</protein>
<name>A0ACC1PA78_9PEZI</name>
<keyword evidence="2" id="KW-1185">Reference proteome</keyword>
<evidence type="ECO:0000313" key="2">
    <source>
        <dbReference type="Proteomes" id="UP001143856"/>
    </source>
</evidence>
<reference evidence="1" key="1">
    <citation type="submission" date="2022-10" db="EMBL/GenBank/DDBJ databases">
        <title>Genome Sequence of Xylaria curta.</title>
        <authorList>
            <person name="Buettner E."/>
        </authorList>
    </citation>
    <scope>NUCLEOTIDE SEQUENCE</scope>
    <source>
        <strain evidence="1">Babe10</strain>
    </source>
</reference>
<proteinExistence type="predicted"/>
<organism evidence="1 2">
    <name type="scientific">Xylaria curta</name>
    <dbReference type="NCBI Taxonomy" id="42375"/>
    <lineage>
        <taxon>Eukaryota</taxon>
        <taxon>Fungi</taxon>
        <taxon>Dikarya</taxon>
        <taxon>Ascomycota</taxon>
        <taxon>Pezizomycotina</taxon>
        <taxon>Sordariomycetes</taxon>
        <taxon>Xylariomycetidae</taxon>
        <taxon>Xylariales</taxon>
        <taxon>Xylariaceae</taxon>
        <taxon>Xylaria</taxon>
    </lineage>
</organism>
<dbReference type="Proteomes" id="UP001143856">
    <property type="component" value="Unassembled WGS sequence"/>
</dbReference>
<gene>
    <name evidence="1" type="ORF">NUW58_g4107</name>
</gene>
<accession>A0ACC1PA78</accession>
<evidence type="ECO:0000313" key="1">
    <source>
        <dbReference type="EMBL" id="KAJ2988195.1"/>
    </source>
</evidence>
<comment type="caution">
    <text evidence="1">The sequence shown here is derived from an EMBL/GenBank/DDBJ whole genome shotgun (WGS) entry which is preliminary data.</text>
</comment>
<dbReference type="EMBL" id="JAPDGR010000681">
    <property type="protein sequence ID" value="KAJ2988195.1"/>
    <property type="molecule type" value="Genomic_DNA"/>
</dbReference>